<organism evidence="3">
    <name type="scientific">Perkinsus marinus (strain ATCC 50983 / TXsc)</name>
    <dbReference type="NCBI Taxonomy" id="423536"/>
    <lineage>
        <taxon>Eukaryota</taxon>
        <taxon>Sar</taxon>
        <taxon>Alveolata</taxon>
        <taxon>Perkinsozoa</taxon>
        <taxon>Perkinsea</taxon>
        <taxon>Perkinsida</taxon>
        <taxon>Perkinsidae</taxon>
        <taxon>Perkinsus</taxon>
    </lineage>
</organism>
<feature type="coiled-coil region" evidence="1">
    <location>
        <begin position="11"/>
        <end position="66"/>
    </location>
</feature>
<proteinExistence type="predicted"/>
<dbReference type="InParanoid" id="C5KE78"/>
<dbReference type="AlphaFoldDB" id="C5KE78"/>
<dbReference type="EMBL" id="GG672233">
    <property type="protein sequence ID" value="EER17215.1"/>
    <property type="molecule type" value="Genomic_DNA"/>
</dbReference>
<sequence length="91" mass="10502">VAARDVVRHDETTLERRARELDEECENLRRICDVEREGRVAAEGRLEAAEKEVTTLHKECEKLRGETEQLPTVTAKLAECRKELERTVAEK</sequence>
<gene>
    <name evidence="2" type="ORF">Pmar_PMAR022676</name>
</gene>
<feature type="non-terminal residue" evidence="2">
    <location>
        <position position="91"/>
    </location>
</feature>
<keyword evidence="3" id="KW-1185">Reference proteome</keyword>
<protein>
    <submittedName>
        <fullName evidence="2">Uncharacterized protein</fullName>
    </submittedName>
</protein>
<feature type="non-terminal residue" evidence="2">
    <location>
        <position position="1"/>
    </location>
</feature>
<dbReference type="Proteomes" id="UP000007800">
    <property type="component" value="Unassembled WGS sequence"/>
</dbReference>
<evidence type="ECO:0000313" key="3">
    <source>
        <dbReference type="Proteomes" id="UP000007800"/>
    </source>
</evidence>
<dbReference type="GeneID" id="9053528"/>
<reference evidence="2 3" key="1">
    <citation type="submission" date="2008-07" db="EMBL/GenBank/DDBJ databases">
        <authorList>
            <person name="El-Sayed N."/>
            <person name="Caler E."/>
            <person name="Inman J."/>
            <person name="Amedeo P."/>
            <person name="Hass B."/>
            <person name="Wortman J."/>
        </authorList>
    </citation>
    <scope>NUCLEOTIDE SEQUENCE [LARGE SCALE GENOMIC DNA]</scope>
    <source>
        <strain evidence="3">ATCC 50983 / TXsc</strain>
    </source>
</reference>
<name>C5KE78_PERM5</name>
<dbReference type="RefSeq" id="XP_002785419.1">
    <property type="nucleotide sequence ID" value="XM_002785373.1"/>
</dbReference>
<evidence type="ECO:0000313" key="2">
    <source>
        <dbReference type="EMBL" id="EER17215.1"/>
    </source>
</evidence>
<keyword evidence="1" id="KW-0175">Coiled coil</keyword>
<evidence type="ECO:0000256" key="1">
    <source>
        <dbReference type="SAM" id="Coils"/>
    </source>
</evidence>
<accession>C5KE78</accession>